<comment type="caution">
    <text evidence="2">The sequence shown here is derived from an EMBL/GenBank/DDBJ whole genome shotgun (WGS) entry which is preliminary data.</text>
</comment>
<dbReference type="InterPro" id="IPR000905">
    <property type="entry name" value="Gcp-like_dom"/>
</dbReference>
<proteinExistence type="predicted"/>
<accession>A0ABQ1SF92</accession>
<dbReference type="Pfam" id="PF00814">
    <property type="entry name" value="TsaD"/>
    <property type="match status" value="1"/>
</dbReference>
<dbReference type="Proteomes" id="UP000599179">
    <property type="component" value="Unassembled WGS sequence"/>
</dbReference>
<dbReference type="Gene3D" id="3.30.420.40">
    <property type="match status" value="2"/>
</dbReference>
<organism evidence="2 3">
    <name type="scientific">Psychroflexus planctonicus</name>
    <dbReference type="NCBI Taxonomy" id="1526575"/>
    <lineage>
        <taxon>Bacteria</taxon>
        <taxon>Pseudomonadati</taxon>
        <taxon>Bacteroidota</taxon>
        <taxon>Flavobacteriia</taxon>
        <taxon>Flavobacteriales</taxon>
        <taxon>Flavobacteriaceae</taxon>
        <taxon>Psychroflexus</taxon>
    </lineage>
</organism>
<dbReference type="SUPFAM" id="SSF53067">
    <property type="entry name" value="Actin-like ATPase domain"/>
    <property type="match status" value="2"/>
</dbReference>
<evidence type="ECO:0000259" key="1">
    <source>
        <dbReference type="Pfam" id="PF00814"/>
    </source>
</evidence>
<reference evidence="3" key="1">
    <citation type="journal article" date="2019" name="Int. J. Syst. Evol. Microbiol.">
        <title>The Global Catalogue of Microorganisms (GCM) 10K type strain sequencing project: providing services to taxonomists for standard genome sequencing and annotation.</title>
        <authorList>
            <consortium name="The Broad Institute Genomics Platform"/>
            <consortium name="The Broad Institute Genome Sequencing Center for Infectious Disease"/>
            <person name="Wu L."/>
            <person name="Ma J."/>
        </authorList>
    </citation>
    <scope>NUCLEOTIDE SEQUENCE [LARGE SCALE GENOMIC DNA]</scope>
    <source>
        <strain evidence="3">CGMCC 1.12931</strain>
    </source>
</reference>
<gene>
    <name evidence="2" type="ORF">GCM10010832_03390</name>
</gene>
<sequence>MAYILSIESASTNCSVAVSEDGKTISVKELNAANYSHAENLHDFIQQVVNEANLDLNQIHAVSVSKGPGSYTGLRIGVSAAKGLAFGIGVPLISIGTLEALALQIKTESAVIIPMLDARRMEAYTQVFSAKHQHLSAVEATILKEDSFENYLKENQVHFIGSGAAKFGEICSHSNAHFHPNLVPSAKEQAELAFNKFQQGDFEDTAYFEPFYLKDFVAGKPKK</sequence>
<dbReference type="EMBL" id="BMGM01000001">
    <property type="protein sequence ID" value="GGE25980.1"/>
    <property type="molecule type" value="Genomic_DNA"/>
</dbReference>
<dbReference type="PANTHER" id="PTHR11735:SF11">
    <property type="entry name" value="TRNA THREONYLCARBAMOYLADENOSINE BIOSYNTHESIS PROTEIN TSAB"/>
    <property type="match status" value="1"/>
</dbReference>
<evidence type="ECO:0000313" key="3">
    <source>
        <dbReference type="Proteomes" id="UP000599179"/>
    </source>
</evidence>
<name>A0ABQ1SF92_9FLAO</name>
<dbReference type="NCBIfam" id="TIGR03725">
    <property type="entry name" value="T6A_YeaZ"/>
    <property type="match status" value="1"/>
</dbReference>
<evidence type="ECO:0000313" key="2">
    <source>
        <dbReference type="EMBL" id="GGE25980.1"/>
    </source>
</evidence>
<dbReference type="CDD" id="cd24032">
    <property type="entry name" value="ASKHA_NBD_TsaB"/>
    <property type="match status" value="1"/>
</dbReference>
<dbReference type="PANTHER" id="PTHR11735">
    <property type="entry name" value="TRNA N6-ADENOSINE THREONYLCARBAMOYLTRANSFERASE"/>
    <property type="match status" value="1"/>
</dbReference>
<feature type="domain" description="Gcp-like" evidence="1">
    <location>
        <begin position="33"/>
        <end position="179"/>
    </location>
</feature>
<dbReference type="InterPro" id="IPR022496">
    <property type="entry name" value="T6A_TsaB"/>
</dbReference>
<protein>
    <submittedName>
        <fullName evidence="2">tRNA (Adenosine(37)-N6)-threonylcarbamoyltransferase complex dimerization subunit type 1 TsaB</fullName>
    </submittedName>
</protein>
<dbReference type="RefSeq" id="WP_188457342.1">
    <property type="nucleotide sequence ID" value="NZ_BMGM01000001.1"/>
</dbReference>
<keyword evidence="3" id="KW-1185">Reference proteome</keyword>
<dbReference type="InterPro" id="IPR043129">
    <property type="entry name" value="ATPase_NBD"/>
</dbReference>